<evidence type="ECO:0000313" key="5">
    <source>
        <dbReference type="EMBL" id="RXJ04173.1"/>
    </source>
</evidence>
<reference evidence="5 6" key="1">
    <citation type="journal article" date="2019" name="Int. J. Syst. Evol. Microbiol.">
        <title>Anaerobacillus alkaliphilus sp. nov., a novel alkaliphilic and moderately halophilic bacterium.</title>
        <authorList>
            <person name="Borsodi A.K."/>
            <person name="Aszalos J.M."/>
            <person name="Bihari P."/>
            <person name="Nagy I."/>
            <person name="Schumann P."/>
            <person name="Sproer C."/>
            <person name="Kovacs A.L."/>
            <person name="Boka K."/>
            <person name="Dobosy P."/>
            <person name="Ovari M."/>
            <person name="Szili-Kovacs T."/>
            <person name="Toth E."/>
        </authorList>
    </citation>
    <scope>NUCLEOTIDE SEQUENCE [LARGE SCALE GENOMIC DNA]</scope>
    <source>
        <strain evidence="5 6">B16-10</strain>
    </source>
</reference>
<dbReference type="SUPFAM" id="SSF143414">
    <property type="entry name" value="CcmK-like"/>
    <property type="match status" value="1"/>
</dbReference>
<accession>A0A4Q0VWS5</accession>
<dbReference type="Proteomes" id="UP000290649">
    <property type="component" value="Unassembled WGS sequence"/>
</dbReference>
<evidence type="ECO:0000256" key="1">
    <source>
        <dbReference type="ARBA" id="ARBA00024322"/>
    </source>
</evidence>
<dbReference type="PANTHER" id="PTHR33941:SF11">
    <property type="entry name" value="BACTERIAL MICROCOMPARTMENT SHELL PROTEIN PDUJ"/>
    <property type="match status" value="1"/>
</dbReference>
<comment type="similarity">
    <text evidence="3">Belongs to the bacterial microcompartments protein family.</text>
</comment>
<organism evidence="5 6">
    <name type="scientific">Anaerobacillus alkaliphilus</name>
    <dbReference type="NCBI Taxonomy" id="1548597"/>
    <lineage>
        <taxon>Bacteria</taxon>
        <taxon>Bacillati</taxon>
        <taxon>Bacillota</taxon>
        <taxon>Bacilli</taxon>
        <taxon>Bacillales</taxon>
        <taxon>Bacillaceae</taxon>
        <taxon>Anaerobacillus</taxon>
    </lineage>
</organism>
<evidence type="ECO:0000259" key="4">
    <source>
        <dbReference type="PROSITE" id="PS51930"/>
    </source>
</evidence>
<dbReference type="RefSeq" id="WP_129076522.1">
    <property type="nucleotide sequence ID" value="NZ_QOUX01000001.1"/>
</dbReference>
<proteinExistence type="inferred from homology"/>
<keyword evidence="6" id="KW-1185">Reference proteome</keyword>
<dbReference type="GO" id="GO:0031469">
    <property type="term" value="C:bacterial microcompartment"/>
    <property type="evidence" value="ECO:0007669"/>
    <property type="project" value="UniProtKB-SubCell"/>
</dbReference>
<evidence type="ECO:0000256" key="3">
    <source>
        <dbReference type="PROSITE-ProRule" id="PRU01278"/>
    </source>
</evidence>
<dbReference type="InterPro" id="IPR044872">
    <property type="entry name" value="CcmK/CsoS1_BMC"/>
</dbReference>
<evidence type="ECO:0000256" key="2">
    <source>
        <dbReference type="ARBA" id="ARBA00024446"/>
    </source>
</evidence>
<dbReference type="InterPro" id="IPR000249">
    <property type="entry name" value="BMC_dom"/>
</dbReference>
<dbReference type="AlphaFoldDB" id="A0A4Q0VWS5"/>
<dbReference type="Pfam" id="PF00936">
    <property type="entry name" value="BMC"/>
    <property type="match status" value="1"/>
</dbReference>
<protein>
    <submittedName>
        <fullName evidence="5">BMC domain-containing protein</fullName>
    </submittedName>
</protein>
<dbReference type="Gene3D" id="3.30.70.1710">
    <property type="match status" value="1"/>
</dbReference>
<sequence>MERIESIGVIETQYYPVAVEILDQICKGTNVQLLTSENYLGGMLVSLIVGGSVSDVNEAVAIAKQVCQDKENNPLKKAIAISNPHPEILKYILPAPKEVELPAVVKSRRKKTNVNTSKEDL</sequence>
<comment type="subcellular location">
    <subcellularLocation>
        <location evidence="1">Bacterial microcompartment</location>
    </subcellularLocation>
</comment>
<feature type="domain" description="BMC" evidence="4">
    <location>
        <begin position="6"/>
        <end position="93"/>
    </location>
</feature>
<dbReference type="EMBL" id="QOUX01000001">
    <property type="protein sequence ID" value="RXJ04173.1"/>
    <property type="molecule type" value="Genomic_DNA"/>
</dbReference>
<name>A0A4Q0VWS5_9BACI</name>
<comment type="caution">
    <text evidence="5">The sequence shown here is derived from an EMBL/GenBank/DDBJ whole genome shotgun (WGS) entry which is preliminary data.</text>
</comment>
<dbReference type="PROSITE" id="PS51930">
    <property type="entry name" value="BMC_2"/>
    <property type="match status" value="1"/>
</dbReference>
<keyword evidence="2" id="KW-1283">Bacterial microcompartment</keyword>
<gene>
    <name evidence="5" type="ORF">DS745_01955</name>
</gene>
<dbReference type="InterPro" id="IPR037233">
    <property type="entry name" value="CcmK-like_sf"/>
</dbReference>
<dbReference type="SMART" id="SM00877">
    <property type="entry name" value="BMC"/>
    <property type="match status" value="1"/>
</dbReference>
<evidence type="ECO:0000313" key="6">
    <source>
        <dbReference type="Proteomes" id="UP000290649"/>
    </source>
</evidence>
<dbReference type="OrthoDB" id="9812608at2"/>
<dbReference type="InterPro" id="IPR050575">
    <property type="entry name" value="BMC_shell"/>
</dbReference>
<dbReference type="PANTHER" id="PTHR33941">
    <property type="entry name" value="PROPANEDIOL UTILIZATION PROTEIN PDUA"/>
    <property type="match status" value="1"/>
</dbReference>